<dbReference type="OMA" id="MIITVEN"/>
<reference evidence="2" key="2">
    <citation type="submission" date="2025-09" db="UniProtKB">
        <authorList>
            <consortium name="Ensembl"/>
        </authorList>
    </citation>
    <scope>IDENTIFICATION</scope>
</reference>
<sequence length="113" mass="13596">TLHCSPFLKISKQYLALQDAQKKIGLIERENKTLSTRLANIYRNGAMVDCWNKYQQKSSFREKQNLDIVRITLENQSILKRIRERKPTYDRKQTELDWQAIRRTSVFLLNFQY</sequence>
<dbReference type="GeneTree" id="ENSGT00960000190099"/>
<reference evidence="2" key="1">
    <citation type="submission" date="2025-08" db="UniProtKB">
        <authorList>
            <consortium name="Ensembl"/>
        </authorList>
    </citation>
    <scope>IDENTIFICATION</scope>
</reference>
<dbReference type="InterPro" id="IPR029488">
    <property type="entry name" value="Hmw/CFAP97"/>
</dbReference>
<keyword evidence="3" id="KW-1185">Reference proteome</keyword>
<evidence type="ECO:0000313" key="2">
    <source>
        <dbReference type="Ensembl" id="ENSSMRP00000028312.1"/>
    </source>
</evidence>
<dbReference type="GO" id="GO:0007288">
    <property type="term" value="P:sperm axoneme assembly"/>
    <property type="evidence" value="ECO:0007669"/>
    <property type="project" value="TreeGrafter"/>
</dbReference>
<dbReference type="Pfam" id="PF13879">
    <property type="entry name" value="Hmw_CFAP97"/>
    <property type="match status" value="1"/>
</dbReference>
<proteinExistence type="inferred from homology"/>
<dbReference type="PANTHER" id="PTHR33768">
    <property type="entry name" value="MIP11318P"/>
    <property type="match status" value="1"/>
</dbReference>
<protein>
    <submittedName>
        <fullName evidence="2">Uncharacterized protein</fullName>
    </submittedName>
</protein>
<comment type="similarity">
    <text evidence="1">Belongs to the CFAP97 family.</text>
</comment>
<dbReference type="InterPro" id="IPR038792">
    <property type="entry name" value="CFAP97D1/2"/>
</dbReference>
<evidence type="ECO:0000313" key="3">
    <source>
        <dbReference type="Proteomes" id="UP000694421"/>
    </source>
</evidence>
<dbReference type="AlphaFoldDB" id="A0A8D0EA17"/>
<dbReference type="Proteomes" id="UP000694421">
    <property type="component" value="Unplaced"/>
</dbReference>
<dbReference type="Ensembl" id="ENSSMRT00000033016.1">
    <property type="protein sequence ID" value="ENSSMRP00000028312.1"/>
    <property type="gene ID" value="ENSSMRG00000021771.1"/>
</dbReference>
<evidence type="ECO:0000256" key="1">
    <source>
        <dbReference type="ARBA" id="ARBA00008315"/>
    </source>
</evidence>
<name>A0A8D0EA17_SALMN</name>
<dbReference type="PANTHER" id="PTHR33768:SF5">
    <property type="entry name" value="SPERM AXONEMAL MAINTENANCE PROTEIN CFAP97D1"/>
    <property type="match status" value="1"/>
</dbReference>
<accession>A0A8D0EA17</accession>
<organism evidence="2 3">
    <name type="scientific">Salvator merianae</name>
    <name type="common">Argentine black and white tegu</name>
    <name type="synonym">Tupinambis merianae</name>
    <dbReference type="NCBI Taxonomy" id="96440"/>
    <lineage>
        <taxon>Eukaryota</taxon>
        <taxon>Metazoa</taxon>
        <taxon>Chordata</taxon>
        <taxon>Craniata</taxon>
        <taxon>Vertebrata</taxon>
        <taxon>Euteleostomi</taxon>
        <taxon>Lepidosauria</taxon>
        <taxon>Squamata</taxon>
        <taxon>Bifurcata</taxon>
        <taxon>Unidentata</taxon>
        <taxon>Episquamata</taxon>
        <taxon>Laterata</taxon>
        <taxon>Teiioidea</taxon>
        <taxon>Teiidae</taxon>
        <taxon>Salvator</taxon>
    </lineage>
</organism>